<keyword evidence="1" id="KW-0472">Membrane</keyword>
<feature type="transmembrane region" description="Helical" evidence="1">
    <location>
        <begin position="77"/>
        <end position="103"/>
    </location>
</feature>
<dbReference type="Proteomes" id="UP000269198">
    <property type="component" value="Unassembled WGS sequence"/>
</dbReference>
<proteinExistence type="predicted"/>
<sequence>MRPTGWRLVLGTILITGMLCYVVVDQAYASLPLLPWTAIPTLALLAVGEGITAVHTRRRIRRVAGTVPIDPLSAARLVALAKASAVLASLGIGAFGGMALALLSRLHAPASRADALTASGTLLAAGLVLAAALFLEYSCRVPDGDEGEEQPHGE</sequence>
<dbReference type="AlphaFoldDB" id="A0A3N0E2H9"/>
<dbReference type="EMBL" id="RJMB01000027">
    <property type="protein sequence ID" value="RNL82051.1"/>
    <property type="molecule type" value="Genomic_DNA"/>
</dbReference>
<evidence type="ECO:0000256" key="1">
    <source>
        <dbReference type="SAM" id="Phobius"/>
    </source>
</evidence>
<dbReference type="InterPro" id="IPR021517">
    <property type="entry name" value="DUF3180"/>
</dbReference>
<feature type="transmembrane region" description="Helical" evidence="1">
    <location>
        <begin position="36"/>
        <end position="56"/>
    </location>
</feature>
<dbReference type="Pfam" id="PF11377">
    <property type="entry name" value="DUF3180"/>
    <property type="match status" value="1"/>
</dbReference>
<evidence type="ECO:0000313" key="2">
    <source>
        <dbReference type="EMBL" id="RNL82051.1"/>
    </source>
</evidence>
<comment type="caution">
    <text evidence="2">The sequence shown here is derived from an EMBL/GenBank/DDBJ whole genome shotgun (WGS) entry which is preliminary data.</text>
</comment>
<keyword evidence="3" id="KW-1185">Reference proteome</keyword>
<feature type="transmembrane region" description="Helical" evidence="1">
    <location>
        <begin position="115"/>
        <end position="135"/>
    </location>
</feature>
<organism evidence="2 3">
    <name type="scientific">Halostreptopolyspora alba</name>
    <dbReference type="NCBI Taxonomy" id="2487137"/>
    <lineage>
        <taxon>Bacteria</taxon>
        <taxon>Bacillati</taxon>
        <taxon>Actinomycetota</taxon>
        <taxon>Actinomycetes</taxon>
        <taxon>Streptosporangiales</taxon>
        <taxon>Nocardiopsidaceae</taxon>
        <taxon>Halostreptopolyspora</taxon>
    </lineage>
</organism>
<keyword evidence="1" id="KW-1133">Transmembrane helix</keyword>
<protein>
    <submittedName>
        <fullName evidence="2">DUF3180 domain-containing protein</fullName>
    </submittedName>
</protein>
<name>A0A3N0E2H9_9ACTN</name>
<dbReference type="OrthoDB" id="3825558at2"/>
<gene>
    <name evidence="2" type="ORF">EFW17_20505</name>
</gene>
<keyword evidence="1" id="KW-0812">Transmembrane</keyword>
<feature type="transmembrane region" description="Helical" evidence="1">
    <location>
        <begin position="7"/>
        <end position="24"/>
    </location>
</feature>
<evidence type="ECO:0000313" key="3">
    <source>
        <dbReference type="Proteomes" id="UP000269198"/>
    </source>
</evidence>
<reference evidence="2 3" key="1">
    <citation type="submission" date="2018-11" db="EMBL/GenBank/DDBJ databases">
        <title>The genome draft of YIM 96095.</title>
        <authorList>
            <person name="Tang S.-K."/>
            <person name="Chunyu W.-X."/>
            <person name="Feng Y.-Z."/>
        </authorList>
    </citation>
    <scope>NUCLEOTIDE SEQUENCE [LARGE SCALE GENOMIC DNA]</scope>
    <source>
        <strain evidence="2 3">YIM 96095</strain>
    </source>
</reference>
<accession>A0A3N0E2H9</accession>